<comment type="function">
    <text evidence="1">Part of the ABC transporter complex PstSACB involved in phosphate import.</text>
</comment>
<evidence type="ECO:0000256" key="3">
    <source>
        <dbReference type="ARBA" id="ARBA00011529"/>
    </source>
</evidence>
<feature type="signal peptide" evidence="7">
    <location>
        <begin position="1"/>
        <end position="23"/>
    </location>
</feature>
<dbReference type="InterPro" id="IPR005673">
    <property type="entry name" value="ABC_phos-bd_PstS"/>
</dbReference>
<dbReference type="Pfam" id="PF12849">
    <property type="entry name" value="PBP_like_2"/>
    <property type="match status" value="1"/>
</dbReference>
<comment type="similarity">
    <text evidence="2 6">Belongs to the PstS family.</text>
</comment>
<sequence>MKKFLLFSLALAAALLVAAPVLAQMSINGAGATFPAPLYIKWAYKYNQDKGVKVNYQAIGSGGGIAQIKAKTVDFGGTDEPQKPDFLKEHGIYQFPTVVGGEVAAFNLKGIQAGQLVLDGPTLAKIYLGEITKWNDPAMKKLNPKLNLPDKDITVVHRSDGSGTTFIFTSYLADVSPEFKAKVGVGKEMNWPGKNSVGAKGNSGVAGQVQNIDGAIGYVEYAYAAQNKMAYANMINKAGKVVKPTLESFGAAAANADWKNAPYGYGIDLINEPGDNSWPIVGATYIMIYKDQADAAKGKAVLDFFAWAFKNGGDIARELHYVVLPDSIVKMVEADWAKEITSGGKPIYKK</sequence>
<evidence type="ECO:0000256" key="6">
    <source>
        <dbReference type="PIRNR" id="PIRNR002756"/>
    </source>
</evidence>
<comment type="subunit">
    <text evidence="3">The complex is composed of two ATP-binding proteins (PstB), two transmembrane proteins (PstC and PstA) and a solute-binding protein (PstS).</text>
</comment>
<evidence type="ECO:0000256" key="1">
    <source>
        <dbReference type="ARBA" id="ARBA00002841"/>
    </source>
</evidence>
<dbReference type="PANTHER" id="PTHR42996:SF1">
    <property type="entry name" value="PHOSPHATE-BINDING PROTEIN PSTS"/>
    <property type="match status" value="1"/>
</dbReference>
<dbReference type="InterPro" id="IPR050962">
    <property type="entry name" value="Phosphate-bind_PstS"/>
</dbReference>
<reference evidence="9" key="1">
    <citation type="journal article" date="2020" name="mSystems">
        <title>Genome- and Community-Level Interaction Insights into Carbon Utilization and Element Cycling Functions of Hydrothermarchaeota in Hydrothermal Sediment.</title>
        <authorList>
            <person name="Zhou Z."/>
            <person name="Liu Y."/>
            <person name="Xu W."/>
            <person name="Pan J."/>
            <person name="Luo Z.H."/>
            <person name="Li M."/>
        </authorList>
    </citation>
    <scope>NUCLEOTIDE SEQUENCE [LARGE SCALE GENOMIC DNA]</scope>
    <source>
        <strain evidence="9">SpSt-767</strain>
    </source>
</reference>
<dbReference type="NCBIfam" id="NF008171">
    <property type="entry name" value="PRK10918.1"/>
    <property type="match status" value="1"/>
</dbReference>
<evidence type="ECO:0000313" key="9">
    <source>
        <dbReference type="EMBL" id="HHS30765.1"/>
    </source>
</evidence>
<keyword evidence="5 6" id="KW-0592">Phosphate transport</keyword>
<proteinExistence type="inferred from homology"/>
<dbReference type="InterPro" id="IPR024370">
    <property type="entry name" value="PBP_domain"/>
</dbReference>
<dbReference type="GO" id="GO:0043190">
    <property type="term" value="C:ATP-binding cassette (ABC) transporter complex"/>
    <property type="evidence" value="ECO:0007669"/>
    <property type="project" value="InterPro"/>
</dbReference>
<dbReference type="AlphaFoldDB" id="A0A7V6A606"/>
<dbReference type="Gene3D" id="3.40.190.10">
    <property type="entry name" value="Periplasmic binding protein-like II"/>
    <property type="match status" value="2"/>
</dbReference>
<feature type="chain" id="PRO_5030919309" description="Phosphate-binding protein" evidence="7">
    <location>
        <begin position="24"/>
        <end position="350"/>
    </location>
</feature>
<dbReference type="GO" id="GO:0035435">
    <property type="term" value="P:phosphate ion transmembrane transport"/>
    <property type="evidence" value="ECO:0007669"/>
    <property type="project" value="InterPro"/>
</dbReference>
<dbReference type="CDD" id="cd13565">
    <property type="entry name" value="PBP2_PstS"/>
    <property type="match status" value="1"/>
</dbReference>
<accession>A0A7V6A606</accession>
<comment type="caution">
    <text evidence="9">The sequence shown here is derived from an EMBL/GenBank/DDBJ whole genome shotgun (WGS) entry which is preliminary data.</text>
</comment>
<dbReference type="EMBL" id="DTGR01000213">
    <property type="protein sequence ID" value="HHS30765.1"/>
    <property type="molecule type" value="Genomic_DNA"/>
</dbReference>
<name>A0A7V6A606_9BACT</name>
<dbReference type="SUPFAM" id="SSF53850">
    <property type="entry name" value="Periplasmic binding protein-like II"/>
    <property type="match status" value="1"/>
</dbReference>
<evidence type="ECO:0000256" key="7">
    <source>
        <dbReference type="SAM" id="SignalP"/>
    </source>
</evidence>
<protein>
    <recommendedName>
        <fullName evidence="6">Phosphate-binding protein</fullName>
    </recommendedName>
</protein>
<dbReference type="PANTHER" id="PTHR42996">
    <property type="entry name" value="PHOSPHATE-BINDING PROTEIN PSTS"/>
    <property type="match status" value="1"/>
</dbReference>
<evidence type="ECO:0000256" key="5">
    <source>
        <dbReference type="ARBA" id="ARBA00022592"/>
    </source>
</evidence>
<keyword evidence="7" id="KW-0732">Signal</keyword>
<feature type="domain" description="PBP" evidence="8">
    <location>
        <begin position="26"/>
        <end position="306"/>
    </location>
</feature>
<evidence type="ECO:0000256" key="4">
    <source>
        <dbReference type="ARBA" id="ARBA00022448"/>
    </source>
</evidence>
<gene>
    <name evidence="9" type="primary">pstS</name>
    <name evidence="9" type="ORF">ENV52_13825</name>
</gene>
<evidence type="ECO:0000256" key="2">
    <source>
        <dbReference type="ARBA" id="ARBA00008725"/>
    </source>
</evidence>
<organism evidence="9">
    <name type="scientific">Desulfobacca acetoxidans</name>
    <dbReference type="NCBI Taxonomy" id="60893"/>
    <lineage>
        <taxon>Bacteria</taxon>
        <taxon>Pseudomonadati</taxon>
        <taxon>Thermodesulfobacteriota</taxon>
        <taxon>Desulfobaccia</taxon>
        <taxon>Desulfobaccales</taxon>
        <taxon>Desulfobaccaceae</taxon>
        <taxon>Desulfobacca</taxon>
    </lineage>
</organism>
<dbReference type="GO" id="GO:0042301">
    <property type="term" value="F:phosphate ion binding"/>
    <property type="evidence" value="ECO:0007669"/>
    <property type="project" value="InterPro"/>
</dbReference>
<keyword evidence="4 6" id="KW-0813">Transport</keyword>
<dbReference type="PIRSF" id="PIRSF002756">
    <property type="entry name" value="PstS"/>
    <property type="match status" value="1"/>
</dbReference>
<dbReference type="NCBIfam" id="TIGR00975">
    <property type="entry name" value="3a0107s03"/>
    <property type="match status" value="1"/>
</dbReference>
<evidence type="ECO:0000259" key="8">
    <source>
        <dbReference type="Pfam" id="PF12849"/>
    </source>
</evidence>